<organism evidence="5 6">
    <name type="scientific">Enteractinococcus helveticum</name>
    <dbReference type="NCBI Taxonomy" id="1837282"/>
    <lineage>
        <taxon>Bacteria</taxon>
        <taxon>Bacillati</taxon>
        <taxon>Actinomycetota</taxon>
        <taxon>Actinomycetes</taxon>
        <taxon>Micrococcales</taxon>
        <taxon>Micrococcaceae</taxon>
    </lineage>
</organism>
<dbReference type="GO" id="GO:0004844">
    <property type="term" value="F:uracil DNA N-glycosylase activity"/>
    <property type="evidence" value="ECO:0007669"/>
    <property type="project" value="TreeGrafter"/>
</dbReference>
<evidence type="ECO:0000256" key="1">
    <source>
        <dbReference type="ARBA" id="ARBA00022763"/>
    </source>
</evidence>
<name>A0A1B7M0Z4_9MICC</name>
<dbReference type="STRING" id="1837282.A6F49_07325"/>
<protein>
    <submittedName>
        <fullName evidence="5">Mismatch-specific DNA-glycosylase</fullName>
    </submittedName>
</protein>
<evidence type="ECO:0000256" key="3">
    <source>
        <dbReference type="ARBA" id="ARBA00023204"/>
    </source>
</evidence>
<accession>A0A1B7M0Z4</accession>
<dbReference type="SUPFAM" id="SSF52141">
    <property type="entry name" value="Uracil-DNA glycosylase-like"/>
    <property type="match status" value="1"/>
</dbReference>
<comment type="caution">
    <text evidence="5">The sequence shown here is derived from an EMBL/GenBank/DDBJ whole genome shotgun (WGS) entry which is preliminary data.</text>
</comment>
<keyword evidence="1" id="KW-0227">DNA damage</keyword>
<evidence type="ECO:0000313" key="6">
    <source>
        <dbReference type="Proteomes" id="UP000078292"/>
    </source>
</evidence>
<reference evidence="5 6" key="1">
    <citation type="submission" date="2016-04" db="EMBL/GenBank/DDBJ databases">
        <title>First whole genome shotgun sequence of the bacterium Enteractinococcus sp. strain UASWS1574.</title>
        <authorList>
            <person name="Crovadore J."/>
            <person name="Chablais R."/>
            <person name="Lefort F."/>
        </authorList>
    </citation>
    <scope>NUCLEOTIDE SEQUENCE [LARGE SCALE GENOMIC DNA]</scope>
    <source>
        <strain evidence="5 6">UASWS1574</strain>
    </source>
</reference>
<keyword evidence="6" id="KW-1185">Reference proteome</keyword>
<dbReference type="GO" id="GO:0006285">
    <property type="term" value="P:base-excision repair, AP site formation"/>
    <property type="evidence" value="ECO:0007669"/>
    <property type="project" value="InterPro"/>
</dbReference>
<dbReference type="InterPro" id="IPR036895">
    <property type="entry name" value="Uracil-DNA_glycosylase-like_sf"/>
</dbReference>
<dbReference type="RefSeq" id="WP_043057240.1">
    <property type="nucleotide sequence ID" value="NZ_LXEY01000014.1"/>
</dbReference>
<feature type="domain" description="Uracil-DNA glycosylase-like" evidence="4">
    <location>
        <begin position="54"/>
        <end position="214"/>
    </location>
</feature>
<gene>
    <name evidence="5" type="ORF">A6F49_07325</name>
</gene>
<dbReference type="CDD" id="cd10028">
    <property type="entry name" value="UDG-F2_TDG_MUG"/>
    <property type="match status" value="1"/>
</dbReference>
<sequence length="224" mass="24260">MSTQLPANWTPWRADSPLAGRRPTRADFATAIDSGLGREDVLPYPTDEASAGLLRMLIVGINPSPWTAAVNAPFARPGNRFWPSLAEAGVLPHRVDASTGLSRGDERLLAERGIGITNFVSRPSARADQLTAEELHTGGQQLVDRVNVLQPRAVAIVGITAFRTAFSLPEAQLGRQDVETIAGWPERVQLWALPNPSGLNAHETIQSIAHKWQAVWDVSAKSSH</sequence>
<dbReference type="EMBL" id="LXEY01000014">
    <property type="protein sequence ID" value="OAV62100.1"/>
    <property type="molecule type" value="Genomic_DNA"/>
</dbReference>
<proteinExistence type="predicted"/>
<keyword evidence="3" id="KW-0234">DNA repair</keyword>
<dbReference type="PANTHER" id="PTHR12159:SF9">
    <property type="entry name" value="G_T MISMATCH-SPECIFIC THYMINE DNA GLYCOSYLASE"/>
    <property type="match status" value="1"/>
</dbReference>
<keyword evidence="2" id="KW-0378">Hydrolase</keyword>
<dbReference type="Pfam" id="PF03167">
    <property type="entry name" value="UDG"/>
    <property type="match status" value="1"/>
</dbReference>
<evidence type="ECO:0000256" key="2">
    <source>
        <dbReference type="ARBA" id="ARBA00022801"/>
    </source>
</evidence>
<dbReference type="PANTHER" id="PTHR12159">
    <property type="entry name" value="G/T AND G/U MISMATCH-SPECIFIC DNA GLYCOSYLASE"/>
    <property type="match status" value="1"/>
</dbReference>
<dbReference type="Gene3D" id="3.40.470.10">
    <property type="entry name" value="Uracil-DNA glycosylase-like domain"/>
    <property type="match status" value="1"/>
</dbReference>
<dbReference type="InterPro" id="IPR015637">
    <property type="entry name" value="MUG/TDG"/>
</dbReference>
<dbReference type="InterPro" id="IPR005122">
    <property type="entry name" value="Uracil-DNA_glycosylase-like"/>
</dbReference>
<dbReference type="OrthoDB" id="9799921at2"/>
<dbReference type="Proteomes" id="UP000078292">
    <property type="component" value="Unassembled WGS sequence"/>
</dbReference>
<dbReference type="GO" id="GO:0008263">
    <property type="term" value="F:pyrimidine-specific mismatch base pair DNA N-glycosylase activity"/>
    <property type="evidence" value="ECO:0007669"/>
    <property type="project" value="TreeGrafter"/>
</dbReference>
<dbReference type="AlphaFoldDB" id="A0A1B7M0Z4"/>
<evidence type="ECO:0000313" key="5">
    <source>
        <dbReference type="EMBL" id="OAV62100.1"/>
    </source>
</evidence>
<evidence type="ECO:0000259" key="4">
    <source>
        <dbReference type="Pfam" id="PF03167"/>
    </source>
</evidence>